<dbReference type="Gene3D" id="3.30.565.60">
    <property type="match status" value="1"/>
</dbReference>
<protein>
    <recommendedName>
        <fullName evidence="1">Schlafen AlbA-2 domain-containing protein</fullName>
    </recommendedName>
</protein>
<dbReference type="Pfam" id="PF04326">
    <property type="entry name" value="SLFN_AlbA_2"/>
    <property type="match status" value="1"/>
</dbReference>
<comment type="caution">
    <text evidence="2">The sequence shown here is derived from an EMBL/GenBank/DDBJ whole genome shotgun (WGS) entry which is preliminary data.</text>
</comment>
<dbReference type="EMBL" id="LAJG01000024">
    <property type="protein sequence ID" value="KKB77887.1"/>
    <property type="molecule type" value="Genomic_DNA"/>
</dbReference>
<dbReference type="InterPro" id="IPR007421">
    <property type="entry name" value="Schlafen_AlbA_2_dom"/>
</dbReference>
<dbReference type="PATRIC" id="fig|361041.3.peg.2149"/>
<sequence>MLFGTTKISSSEVAGILAKAESHFFDFKDKRSIPKVEKSASAFANADGGELYVGIGDAKEKDRLSHLFKNEEDANGCVTQIFSLFNAGPEFVTCHFYEMAGRGLAILFTIHKTPFVVRTSANRTFRRQNAQDRELTSAQELTRLELEKGVHSYEDAKVEATPDELKTAETMRLFLENVTPHSDLDDFLKRERLTVDGKLKACALVLYDDNPQSLMPQAAAKVYRYKTLNLEGEREDLEGQPETIEGPAYEVIKKTVARTKQIVESIPILSSSGLVSVKYPEDAIHEVICNAVLHRDYSLNDYVHVRVFDNRIEVESPGKLAGPVTVKNILKQRFARNKKIVRLISKFPSPPNKDVGEGLNTTFKSMQELNLGRPEIVETDSSVIVRLKHEPLASKEELIIDYLKQNGVISNTKARAVCNVQSDSVIRKIFRTMIAAGELEKVPETRGTGTKYRLPVSN</sequence>
<dbReference type="Pfam" id="PF13749">
    <property type="entry name" value="HATPase_c_4"/>
    <property type="match status" value="1"/>
</dbReference>
<keyword evidence="3" id="KW-1185">Reference proteome</keyword>
<feature type="domain" description="Schlafen AlbA-2" evidence="1">
    <location>
        <begin position="21"/>
        <end position="135"/>
    </location>
</feature>
<dbReference type="InterPro" id="IPR038475">
    <property type="entry name" value="RecG_C_sf"/>
</dbReference>
<proteinExistence type="predicted"/>
<dbReference type="PANTHER" id="PTHR30595:SF6">
    <property type="entry name" value="SCHLAFEN ALBA-2 DOMAIN-CONTAINING PROTEIN"/>
    <property type="match status" value="1"/>
</dbReference>
<evidence type="ECO:0000259" key="1">
    <source>
        <dbReference type="Pfam" id="PF04326"/>
    </source>
</evidence>
<dbReference type="InterPro" id="IPR038461">
    <property type="entry name" value="Schlafen_AlbA_2_dom_sf"/>
</dbReference>
<dbReference type="Proteomes" id="UP000033514">
    <property type="component" value="Unassembled WGS sequence"/>
</dbReference>
<dbReference type="Gene3D" id="3.30.950.30">
    <property type="entry name" value="Schlafen, AAA domain"/>
    <property type="match status" value="1"/>
</dbReference>
<evidence type="ECO:0000313" key="3">
    <source>
        <dbReference type="Proteomes" id="UP000033514"/>
    </source>
</evidence>
<dbReference type="PANTHER" id="PTHR30595">
    <property type="entry name" value="GLPR-RELATED TRANSCRIPTIONAL REPRESSOR"/>
    <property type="match status" value="1"/>
</dbReference>
<gene>
    <name evidence="2" type="ORF">VW35_13810</name>
</gene>
<dbReference type="Gene3D" id="1.10.10.10">
    <property type="entry name" value="Winged helix-like DNA-binding domain superfamily/Winged helix DNA-binding domain"/>
    <property type="match status" value="1"/>
</dbReference>
<accession>A0A0F5L8C8</accession>
<evidence type="ECO:0000313" key="2">
    <source>
        <dbReference type="EMBL" id="KKB77887.1"/>
    </source>
</evidence>
<dbReference type="AlphaFoldDB" id="A0A0F5L8C8"/>
<organism evidence="2 3">
    <name type="scientific">Devosia soli</name>
    <dbReference type="NCBI Taxonomy" id="361041"/>
    <lineage>
        <taxon>Bacteria</taxon>
        <taxon>Pseudomonadati</taxon>
        <taxon>Pseudomonadota</taxon>
        <taxon>Alphaproteobacteria</taxon>
        <taxon>Hyphomicrobiales</taxon>
        <taxon>Devosiaceae</taxon>
        <taxon>Devosia</taxon>
    </lineage>
</organism>
<name>A0A0F5L8C8_9HYPH</name>
<dbReference type="InterPro" id="IPR036388">
    <property type="entry name" value="WH-like_DNA-bd_sf"/>
</dbReference>
<reference evidence="2 3" key="1">
    <citation type="submission" date="2015-03" db="EMBL/GenBank/DDBJ databases">
        <authorList>
            <person name="Hassan Y.I."/>
            <person name="Lepp D."/>
            <person name="Zhou T."/>
        </authorList>
    </citation>
    <scope>NUCLEOTIDE SEQUENCE [LARGE SCALE GENOMIC DNA]</scope>
    <source>
        <strain evidence="2 3">GH2-10</strain>
    </source>
</reference>
<dbReference type="STRING" id="361041.VW35_13810"/>